<dbReference type="SMART" id="SM00646">
    <property type="entry name" value="Ami_3"/>
    <property type="match status" value="1"/>
</dbReference>
<accession>A0A1H9VEL8</accession>
<name>A0A1H9VEL8_9BACI</name>
<dbReference type="EMBL" id="FOGT01000010">
    <property type="protein sequence ID" value="SES20216.1"/>
    <property type="molecule type" value="Genomic_DNA"/>
</dbReference>
<feature type="compositionally biased region" description="Basic and acidic residues" evidence="3">
    <location>
        <begin position="389"/>
        <end position="403"/>
    </location>
</feature>
<feature type="compositionally biased region" description="Acidic residues" evidence="3">
    <location>
        <begin position="377"/>
        <end position="388"/>
    </location>
</feature>
<feature type="compositionally biased region" description="Basic and acidic residues" evidence="3">
    <location>
        <begin position="347"/>
        <end position="376"/>
    </location>
</feature>
<dbReference type="InterPro" id="IPR036365">
    <property type="entry name" value="PGBD-like_sf"/>
</dbReference>
<dbReference type="CDD" id="cd02696">
    <property type="entry name" value="MurNAc-LAA"/>
    <property type="match status" value="1"/>
</dbReference>
<feature type="chain" id="PRO_5038332419" evidence="4">
    <location>
        <begin position="27"/>
        <end position="1325"/>
    </location>
</feature>
<dbReference type="OrthoDB" id="363232at2"/>
<dbReference type="GO" id="GO:0071555">
    <property type="term" value="P:cell wall organization"/>
    <property type="evidence" value="ECO:0007669"/>
    <property type="project" value="UniProtKB-KW"/>
</dbReference>
<evidence type="ECO:0000256" key="1">
    <source>
        <dbReference type="ARBA" id="ARBA00022801"/>
    </source>
</evidence>
<dbReference type="GO" id="GO:0030288">
    <property type="term" value="C:outer membrane-bounded periplasmic space"/>
    <property type="evidence" value="ECO:0007669"/>
    <property type="project" value="TreeGrafter"/>
</dbReference>
<dbReference type="Pfam" id="PF01471">
    <property type="entry name" value="PG_binding_1"/>
    <property type="match status" value="8"/>
</dbReference>
<organism evidence="6 7">
    <name type="scientific">Salipaludibacillus aurantiacus</name>
    <dbReference type="NCBI Taxonomy" id="1601833"/>
    <lineage>
        <taxon>Bacteria</taxon>
        <taxon>Bacillati</taxon>
        <taxon>Bacillota</taxon>
        <taxon>Bacilli</taxon>
        <taxon>Bacillales</taxon>
        <taxon>Bacillaceae</taxon>
    </lineage>
</organism>
<feature type="compositionally biased region" description="Acidic residues" evidence="3">
    <location>
        <begin position="277"/>
        <end position="306"/>
    </location>
</feature>
<feature type="compositionally biased region" description="Acidic residues" evidence="3">
    <location>
        <begin position="336"/>
        <end position="346"/>
    </location>
</feature>
<feature type="domain" description="SH3b" evidence="5">
    <location>
        <begin position="998"/>
        <end position="1061"/>
    </location>
</feature>
<dbReference type="SUPFAM" id="SSF53187">
    <property type="entry name" value="Zn-dependent exopeptidases"/>
    <property type="match status" value="1"/>
</dbReference>
<dbReference type="SUPFAM" id="SSF47090">
    <property type="entry name" value="PGBD-like"/>
    <property type="match status" value="8"/>
</dbReference>
<dbReference type="InterPro" id="IPR036366">
    <property type="entry name" value="PGBDSf"/>
</dbReference>
<dbReference type="Proteomes" id="UP000198571">
    <property type="component" value="Unassembled WGS sequence"/>
</dbReference>
<dbReference type="GO" id="GO:0008745">
    <property type="term" value="F:N-acetylmuramoyl-L-alanine amidase activity"/>
    <property type="evidence" value="ECO:0007669"/>
    <property type="project" value="InterPro"/>
</dbReference>
<keyword evidence="7" id="KW-1185">Reference proteome</keyword>
<proteinExistence type="predicted"/>
<dbReference type="Pfam" id="PF08239">
    <property type="entry name" value="SH3_3"/>
    <property type="match status" value="2"/>
</dbReference>
<dbReference type="Pfam" id="PF01520">
    <property type="entry name" value="Amidase_3"/>
    <property type="match status" value="1"/>
</dbReference>
<feature type="signal peptide" evidence="4">
    <location>
        <begin position="1"/>
        <end position="26"/>
    </location>
</feature>
<keyword evidence="2" id="KW-0961">Cell wall biogenesis/degradation</keyword>
<evidence type="ECO:0000256" key="3">
    <source>
        <dbReference type="SAM" id="MobiDB-lite"/>
    </source>
</evidence>
<sequence>MSKKFLRQFMVVNLAGLLSFSSVVPAAAGGIEDLLHKEDEESSLLTVEPQIFNQANEEELTVTYEGDEENLTLYLFDADKEELLGKFPDVSLNSENSQLYKWDFTLENGGESDVISLEDGIYYITLAEEPFDGEEDFAQAALDQAVFVQNSEQPSLELSFPGEEENVLEENILEGKVISLFTEDYYNAFHVGLSYTLEQEGDVYENGELSHESDGSFLLEDKLQEGSTLASFHLLDPAGNEHEESVEIELVKAEASIKEEDSGSNVSNEAADSEKEASEEDSESNETSEEDSHEEEALTEEEESDKDSEKDSEETKKNQDAKEEDTDLDSDKSNEEDALAEEEESDKDSVKDSEENKKDQDIKEKDSDLEGDKSNEEDALAEEEESDKDSDNEKSKEEQKEDPSENSTLEEEEKDQKKNDEDVQLFSTSTADTLTNEETVEMKNNLSLLGFGNFPSDPSTTYGPVTMGVVEEFQAAYSLPITGIADDETLNLIDHLLETTFYNGAEGPYVRDLKMDLTNLGFGNFPSYPSERYGPVTMGVVEDFQRAYNLSVTGIADADTLAAIDGALQTAYYDGAEGPHVRDLKMDLTNLGFGNFPSHPSERYGPVTMGVVEDYQRAYNLSVTGIADADTLAAIDGALQTAYYDGAEGPHVRDLKMDLTNLGFGNFPSYPSERYGPVTMGVVEDFQRAYNLNVTGIADTNTLAAIDEALKTAFYDGAEGPHVRDLKMDLTNLGFGNFPSYPSERYGPVTMGVVEDFQGAYNLSVTGIADANTLAAIEEALQTAFYDGAEGPHVRDLKMDLTNLGFGNFPSYPSERYGPVTMGVVEDFQRAYNLSVTGIADADTLAAIDQALTTVFYDGAEGPHIRELKLDLTKLGFGNFPSDPSERFGPVTMGVVEDFQNYYGLSVTGIPDERTLDYMDSLFNSPYSNGQNGDYVRELKQDLTRLGYGNFPSSPSTAYGSVTAGVVSEFQERNGLVVNGIGDGPTLEMISQLIEETAQQGRVTATSLNVRSGPSTSYGTVGSLSNGSIVSLISQESNGWYKIAFNGGHAYVSGLFIEEIYIDEDFDGSSIIGYVNGSSLNVRSDPGTSNGVIDSLSRDDRVEIISTYSRSGQNSWHQIRYDGGKTGYVSAGYIQLATKQPSSTGPLVGKTIILDAGHGAQDAGGIGGGMHEKDVVLDISVRAEKLLREAGAEVIMIRRTDFFLSLSQRSFIANRSGADVFVSVHTNMFNGTARGTETFWHGKYERANSIKLAHAIQDATVAKMGTHYRRVAEGNYHVVRETQIPSALLEIGFKDYPDDAAKLRSDAYRDRAAEGIRDGLINYFR</sequence>
<dbReference type="InterPro" id="IPR003646">
    <property type="entry name" value="SH3-like_bac-type"/>
</dbReference>
<evidence type="ECO:0000256" key="4">
    <source>
        <dbReference type="SAM" id="SignalP"/>
    </source>
</evidence>
<dbReference type="SMART" id="SM00287">
    <property type="entry name" value="SH3b"/>
    <property type="match status" value="2"/>
</dbReference>
<gene>
    <name evidence="6" type="ORF">SAMN05518684_110150</name>
</gene>
<evidence type="ECO:0000313" key="7">
    <source>
        <dbReference type="Proteomes" id="UP000198571"/>
    </source>
</evidence>
<dbReference type="InterPro" id="IPR002508">
    <property type="entry name" value="MurNAc-LAA_cat"/>
</dbReference>
<evidence type="ECO:0000256" key="2">
    <source>
        <dbReference type="ARBA" id="ARBA00023316"/>
    </source>
</evidence>
<feature type="region of interest" description="Disordered" evidence="3">
    <location>
        <begin position="255"/>
        <end position="436"/>
    </location>
</feature>
<dbReference type="STRING" id="1601833.SAMN05518684_110150"/>
<feature type="domain" description="SH3b" evidence="5">
    <location>
        <begin position="1070"/>
        <end position="1138"/>
    </location>
</feature>
<reference evidence="7" key="1">
    <citation type="submission" date="2016-10" db="EMBL/GenBank/DDBJ databases">
        <authorList>
            <person name="Varghese N."/>
            <person name="Submissions S."/>
        </authorList>
    </citation>
    <scope>NUCLEOTIDE SEQUENCE [LARGE SCALE GENOMIC DNA]</scope>
    <source>
        <strain evidence="7">S9</strain>
    </source>
</reference>
<protein>
    <submittedName>
        <fullName evidence="6">N-acetylmuramoyl-L-alanine amidase</fullName>
    </submittedName>
</protein>
<evidence type="ECO:0000259" key="5">
    <source>
        <dbReference type="PROSITE" id="PS51781"/>
    </source>
</evidence>
<keyword evidence="4" id="KW-0732">Signal</keyword>
<dbReference type="PANTHER" id="PTHR30404">
    <property type="entry name" value="N-ACETYLMURAMOYL-L-ALANINE AMIDASE"/>
    <property type="match status" value="1"/>
</dbReference>
<dbReference type="GO" id="GO:0009253">
    <property type="term" value="P:peptidoglycan catabolic process"/>
    <property type="evidence" value="ECO:0007669"/>
    <property type="project" value="InterPro"/>
</dbReference>
<feature type="compositionally biased region" description="Basic and acidic residues" evidence="3">
    <location>
        <begin position="307"/>
        <end position="321"/>
    </location>
</feature>
<dbReference type="InterPro" id="IPR050695">
    <property type="entry name" value="N-acetylmuramoyl_amidase_3"/>
</dbReference>
<dbReference type="PROSITE" id="PS51781">
    <property type="entry name" value="SH3B"/>
    <property type="match status" value="2"/>
</dbReference>
<dbReference type="Gene3D" id="2.30.30.40">
    <property type="entry name" value="SH3 Domains"/>
    <property type="match status" value="2"/>
</dbReference>
<feature type="compositionally biased region" description="Polar residues" evidence="3">
    <location>
        <begin position="425"/>
        <end position="436"/>
    </location>
</feature>
<dbReference type="Gene3D" id="1.10.101.10">
    <property type="entry name" value="PGBD-like superfamily/PGBD"/>
    <property type="match status" value="8"/>
</dbReference>
<dbReference type="PANTHER" id="PTHR30404:SF0">
    <property type="entry name" value="N-ACETYLMURAMOYL-L-ALANINE AMIDASE AMIC"/>
    <property type="match status" value="1"/>
</dbReference>
<dbReference type="Gene3D" id="3.40.630.40">
    <property type="entry name" value="Zn-dependent exopeptidases"/>
    <property type="match status" value="1"/>
</dbReference>
<dbReference type="RefSeq" id="WP_093053197.1">
    <property type="nucleotide sequence ID" value="NZ_FOGT01000010.1"/>
</dbReference>
<keyword evidence="1" id="KW-0378">Hydrolase</keyword>
<evidence type="ECO:0000313" key="6">
    <source>
        <dbReference type="EMBL" id="SES20216.1"/>
    </source>
</evidence>
<dbReference type="InterPro" id="IPR002477">
    <property type="entry name" value="Peptidoglycan-bd-like"/>
</dbReference>